<protein>
    <submittedName>
        <fullName evidence="1">Orf189</fullName>
    </submittedName>
</protein>
<name>A0A068BHR3_BATMA</name>
<evidence type="ECO:0000313" key="1">
    <source>
        <dbReference type="EMBL" id="AIC83413.1"/>
    </source>
</evidence>
<sequence length="189" mass="22320">MVIRASFLLFHNMQMILYHSTFFGILPSEIYLLEHYLNQPHVRQRLQTQRMSPRVYEVMVRDFLKTELCFATREQIFSLYKILFYGIEDPQFFIDPIDLDCLLHVHLEQIELNHKALSQVFLSLFNERHDSPFYSDVKTSQAGHFMCFSQPLLGETLVKVLRRPRFDPYSAPLMKGSGPLSIQSIQECR</sequence>
<dbReference type="AlphaFoldDB" id="A0A068BHR3"/>
<proteinExistence type="predicted"/>
<gene>
    <name evidence="1" type="primary">orf189</name>
</gene>
<dbReference type="GeneID" id="19737027"/>
<keyword evidence="1" id="KW-0496">Mitochondrion</keyword>
<geneLocation type="mitochondrion" evidence="1"/>
<dbReference type="EMBL" id="KJ820684">
    <property type="protein sequence ID" value="AIC83413.1"/>
    <property type="molecule type" value="Genomic_DNA"/>
</dbReference>
<reference evidence="1" key="1">
    <citation type="journal article" date="2014" name="Mitochondrion">
        <title>Comparative analysis of 11 Brassicales mitochondrial genomes and the mitochondrial transcriptome of Brassica oleracea.</title>
        <authorList>
            <person name="Grewe F."/>
            <person name="Edger P.P."/>
            <person name="Keren I."/>
            <person name="Sultan L."/>
            <person name="Pires J.C."/>
            <person name="Ostersetzer-Biran O."/>
            <person name="Mower J.P."/>
        </authorList>
    </citation>
    <scope>NUCLEOTIDE SEQUENCE</scope>
</reference>
<dbReference type="RefSeq" id="YP_009045810.1">
    <property type="nucleotide sequence ID" value="NC_024429.1"/>
</dbReference>
<accession>A0A068BHR3</accession>
<organism evidence="1">
    <name type="scientific">Batis maritima</name>
    <name type="common">Maritime saltwort</name>
    <dbReference type="NCBI Taxonomy" id="4436"/>
    <lineage>
        <taxon>Eukaryota</taxon>
        <taxon>Viridiplantae</taxon>
        <taxon>Streptophyta</taxon>
        <taxon>Embryophyta</taxon>
        <taxon>Tracheophyta</taxon>
        <taxon>Spermatophyta</taxon>
        <taxon>Magnoliopsida</taxon>
        <taxon>eudicotyledons</taxon>
        <taxon>Gunneridae</taxon>
        <taxon>Pentapetalae</taxon>
        <taxon>rosids</taxon>
        <taxon>malvids</taxon>
        <taxon>Brassicales</taxon>
        <taxon>Bataceae</taxon>
        <taxon>Batis</taxon>
    </lineage>
</organism>